<evidence type="ECO:0000313" key="1">
    <source>
        <dbReference type="EMBL" id="KAA6323989.1"/>
    </source>
</evidence>
<gene>
    <name evidence="1" type="ORF">EZS27_026627</name>
</gene>
<dbReference type="EMBL" id="SNRY01002674">
    <property type="protein sequence ID" value="KAA6323989.1"/>
    <property type="molecule type" value="Genomic_DNA"/>
</dbReference>
<dbReference type="Gene3D" id="3.30.160.250">
    <property type="match status" value="1"/>
</dbReference>
<proteinExistence type="predicted"/>
<dbReference type="AlphaFoldDB" id="A0A5J4QS40"/>
<name>A0A5J4QS40_9ZZZZ</name>
<sequence length="132" mass="15177">MKIIAVIEKSKEEGYGIYAPSVTGLFGYGITEQEAKESLNDALESILEEYEEKGEPIPEVLNNLEFEYRYDLSAFFKLFPFFNVSEFANAVGINPSLMRRYKEKHAFAGEKQKALIQQKFNEIINKMSTVQF</sequence>
<accession>A0A5J4QS40</accession>
<reference evidence="1" key="1">
    <citation type="submission" date="2019-03" db="EMBL/GenBank/DDBJ databases">
        <title>Single cell metagenomics reveals metabolic interactions within the superorganism composed of flagellate Streblomastix strix and complex community of Bacteroidetes bacteria on its surface.</title>
        <authorList>
            <person name="Treitli S.C."/>
            <person name="Kolisko M."/>
            <person name="Husnik F."/>
            <person name="Keeling P."/>
            <person name="Hampl V."/>
        </authorList>
    </citation>
    <scope>NUCLEOTIDE SEQUENCE</scope>
    <source>
        <strain evidence="1">STM</strain>
    </source>
</reference>
<dbReference type="InterPro" id="IPR035069">
    <property type="entry name" value="TTHA1013/TTHA0281-like"/>
</dbReference>
<dbReference type="SUPFAM" id="SSF143100">
    <property type="entry name" value="TTHA1013/TTHA0281-like"/>
    <property type="match status" value="1"/>
</dbReference>
<organism evidence="1">
    <name type="scientific">termite gut metagenome</name>
    <dbReference type="NCBI Taxonomy" id="433724"/>
    <lineage>
        <taxon>unclassified sequences</taxon>
        <taxon>metagenomes</taxon>
        <taxon>organismal metagenomes</taxon>
    </lineage>
</organism>
<protein>
    <submittedName>
        <fullName evidence="1">Uncharacterized protein</fullName>
    </submittedName>
</protein>
<comment type="caution">
    <text evidence="1">The sequence shown here is derived from an EMBL/GenBank/DDBJ whole genome shotgun (WGS) entry which is preliminary data.</text>
</comment>